<feature type="transmembrane region" description="Helical" evidence="1">
    <location>
        <begin position="155"/>
        <end position="178"/>
    </location>
</feature>
<comment type="caution">
    <text evidence="2">The sequence shown here is derived from an EMBL/GenBank/DDBJ whole genome shotgun (WGS) entry which is preliminary data.</text>
</comment>
<keyword evidence="1" id="KW-0472">Membrane</keyword>
<evidence type="ECO:0000256" key="1">
    <source>
        <dbReference type="SAM" id="Phobius"/>
    </source>
</evidence>
<gene>
    <name evidence="2" type="ORF">BEI63_00835</name>
</gene>
<accession>A0ABX3AN22</accession>
<feature type="transmembrane region" description="Helical" evidence="1">
    <location>
        <begin position="116"/>
        <end position="135"/>
    </location>
</feature>
<keyword evidence="1" id="KW-0812">Transmembrane</keyword>
<keyword evidence="1" id="KW-1133">Transmembrane helix</keyword>
<keyword evidence="3" id="KW-1185">Reference proteome</keyword>
<evidence type="ECO:0008006" key="4">
    <source>
        <dbReference type="Google" id="ProtNLM"/>
    </source>
</evidence>
<name>A0ABX3AN22_9FIRM</name>
<dbReference type="EMBL" id="MEHD01000006">
    <property type="protein sequence ID" value="ODR61511.1"/>
    <property type="molecule type" value="Genomic_DNA"/>
</dbReference>
<feature type="transmembrane region" description="Helical" evidence="1">
    <location>
        <begin position="185"/>
        <end position="205"/>
    </location>
</feature>
<evidence type="ECO:0000313" key="2">
    <source>
        <dbReference type="EMBL" id="ODR61511.1"/>
    </source>
</evidence>
<reference evidence="2 3" key="1">
    <citation type="submission" date="2016-08" db="EMBL/GenBank/DDBJ databases">
        <title>Characterization of Isolates of Eisenbergiella tayi Derived from Blood Cultures, Using Whole Genome Sequencing.</title>
        <authorList>
            <person name="Bernier A.-M."/>
            <person name="Burdz T."/>
            <person name="Wiebe D."/>
            <person name="Bernard K."/>
        </authorList>
    </citation>
    <scope>NUCLEOTIDE SEQUENCE [LARGE SCALE GENOMIC DNA]</scope>
    <source>
        <strain evidence="2 3">NML120146</strain>
    </source>
</reference>
<protein>
    <recommendedName>
        <fullName evidence="4">ABC-2 family transporter protein</fullName>
    </recommendedName>
</protein>
<feature type="transmembrane region" description="Helical" evidence="1">
    <location>
        <begin position="61"/>
        <end position="87"/>
    </location>
</feature>
<evidence type="ECO:0000313" key="3">
    <source>
        <dbReference type="Proteomes" id="UP000094869"/>
    </source>
</evidence>
<organism evidence="2 3">
    <name type="scientific">Eisenbergiella tayi</name>
    <dbReference type="NCBI Taxonomy" id="1432052"/>
    <lineage>
        <taxon>Bacteria</taxon>
        <taxon>Bacillati</taxon>
        <taxon>Bacillota</taxon>
        <taxon>Clostridia</taxon>
        <taxon>Lachnospirales</taxon>
        <taxon>Lachnospiraceae</taxon>
        <taxon>Eisenbergiella</taxon>
    </lineage>
</organism>
<proteinExistence type="predicted"/>
<feature type="transmembrane region" description="Helical" evidence="1">
    <location>
        <begin position="211"/>
        <end position="232"/>
    </location>
</feature>
<dbReference type="Proteomes" id="UP000094869">
    <property type="component" value="Unassembled WGS sequence"/>
</dbReference>
<sequence length="240" mass="26069">MEEKEMNKLISLELKRNSLRSYHTAALISALCLLALLYLFAAMPKLDGTETGLDMFMTYRSLIGITNIIGMVIFAVLSAVMSARFIVEEYAGKRAVLLFSYPVAHRSIISSKIGMVFFYTAAAMFLCGVIVYGIFFATESMLPLCAEPLSAETIVYSLFSLICYSLLAGIMGIIALWFGFGRHSVTVTIVAAVIIAVISCQIMAVTMTSPAASLLFLAAGGIIAVIVIKNLIDQVEKMEV</sequence>
<feature type="transmembrane region" description="Helical" evidence="1">
    <location>
        <begin position="21"/>
        <end position="41"/>
    </location>
</feature>